<comment type="caution">
    <text evidence="1">The sequence shown here is derived from an EMBL/GenBank/DDBJ whole genome shotgun (WGS) entry which is preliminary data.</text>
</comment>
<protein>
    <submittedName>
        <fullName evidence="1">Uncharacterized protein</fullName>
    </submittedName>
</protein>
<keyword evidence="2" id="KW-1185">Reference proteome</keyword>
<proteinExistence type="predicted"/>
<dbReference type="AlphaFoldDB" id="A0A9P0LWR2"/>
<accession>A0A9P0LWR2</accession>
<dbReference type="Proteomes" id="UP001152888">
    <property type="component" value="Unassembled WGS sequence"/>
</dbReference>
<evidence type="ECO:0000313" key="2">
    <source>
        <dbReference type="Proteomes" id="UP001152888"/>
    </source>
</evidence>
<gene>
    <name evidence="1" type="ORF">ACAOBT_LOCUS26177</name>
</gene>
<dbReference type="EMBL" id="CAKOFQ010007448">
    <property type="protein sequence ID" value="CAH2001404.1"/>
    <property type="molecule type" value="Genomic_DNA"/>
</dbReference>
<name>A0A9P0LWR2_ACAOB</name>
<reference evidence="1" key="1">
    <citation type="submission" date="2022-03" db="EMBL/GenBank/DDBJ databases">
        <authorList>
            <person name="Sayadi A."/>
        </authorList>
    </citation>
    <scope>NUCLEOTIDE SEQUENCE</scope>
</reference>
<evidence type="ECO:0000313" key="1">
    <source>
        <dbReference type="EMBL" id="CAH2001404.1"/>
    </source>
</evidence>
<organism evidence="1 2">
    <name type="scientific">Acanthoscelides obtectus</name>
    <name type="common">Bean weevil</name>
    <name type="synonym">Bruchus obtectus</name>
    <dbReference type="NCBI Taxonomy" id="200917"/>
    <lineage>
        <taxon>Eukaryota</taxon>
        <taxon>Metazoa</taxon>
        <taxon>Ecdysozoa</taxon>
        <taxon>Arthropoda</taxon>
        <taxon>Hexapoda</taxon>
        <taxon>Insecta</taxon>
        <taxon>Pterygota</taxon>
        <taxon>Neoptera</taxon>
        <taxon>Endopterygota</taxon>
        <taxon>Coleoptera</taxon>
        <taxon>Polyphaga</taxon>
        <taxon>Cucujiformia</taxon>
        <taxon>Chrysomeloidea</taxon>
        <taxon>Chrysomelidae</taxon>
        <taxon>Bruchinae</taxon>
        <taxon>Bruchini</taxon>
        <taxon>Acanthoscelides</taxon>
    </lineage>
</organism>
<sequence>MKLSGSSPSSISSLGSRSCNSAFFPAMSHSLSSSSLFKSAIFKSTNRAILPSLIFRFIFTKCPIIHTPHLTPM</sequence>